<dbReference type="CDD" id="cd00761">
    <property type="entry name" value="Glyco_tranf_GTA_type"/>
    <property type="match status" value="1"/>
</dbReference>
<comment type="caution">
    <text evidence="2">The sequence shown here is derived from an EMBL/GenBank/DDBJ whole genome shotgun (WGS) entry which is preliminary data.</text>
</comment>
<protein>
    <submittedName>
        <fullName evidence="2">Glycosyltransferase</fullName>
    </submittedName>
</protein>
<dbReference type="InterPro" id="IPR001173">
    <property type="entry name" value="Glyco_trans_2-like"/>
</dbReference>
<dbReference type="RefSeq" id="WP_211680764.1">
    <property type="nucleotide sequence ID" value="NZ_JAGRQH010000002.1"/>
</dbReference>
<feature type="domain" description="Glycosyltransferase 2-like" evidence="1">
    <location>
        <begin position="11"/>
        <end position="98"/>
    </location>
</feature>
<keyword evidence="3" id="KW-1185">Reference proteome</keyword>
<organism evidence="2 3">
    <name type="scientific">Neokomagataea anthophila</name>
    <dbReference type="NCBI Taxonomy" id="2826925"/>
    <lineage>
        <taxon>Bacteria</taxon>
        <taxon>Pseudomonadati</taxon>
        <taxon>Pseudomonadota</taxon>
        <taxon>Alphaproteobacteria</taxon>
        <taxon>Acetobacterales</taxon>
        <taxon>Acetobacteraceae</taxon>
        <taxon>Neokomagataea</taxon>
    </lineage>
</organism>
<sequence length="385" mass="44151">MKYDNIKLGIGVITYNRKSIVTNTIQHIKKYTETPFSLIIADDGSSDGTIDILHTMGIQTINGSNRGIAWNKNRVIFYLKEIIKCDVIIILEDDCFPTSLGWERAWIDAAQRWGHINLFPNHWDKSHIISGSGSPADPYIFQHLTGQCEAFTQRALNYVGYLDTRFRSYGFEHVEHTHRFIRAGFGGTQSPDGTFYSYLIKSDLEVTCLDKAPDWSGITHNSSIFLNLKNEPIYRPCWRNDAELAIFRSEIATYLPEEGTAQWPLSNFEEYILVWHNDTATITAQATPNINTPVINAFIQGRSARLGFYDNNDNSLTWIEIDTNNAIKTTKHAAEATIFEAIYTYNDKLNFMHNNLFLCCDLNKNRHVECSRQIPSDWETFTTKF</sequence>
<dbReference type="SUPFAM" id="SSF53448">
    <property type="entry name" value="Nucleotide-diphospho-sugar transferases"/>
    <property type="match status" value="1"/>
</dbReference>
<evidence type="ECO:0000313" key="3">
    <source>
        <dbReference type="Proteomes" id="UP000677812"/>
    </source>
</evidence>
<gene>
    <name evidence="2" type="ORF">KB213_04195</name>
</gene>
<dbReference type="InterPro" id="IPR029044">
    <property type="entry name" value="Nucleotide-diphossugar_trans"/>
</dbReference>
<dbReference type="EMBL" id="JAGRQH010000002">
    <property type="protein sequence ID" value="MBR0559258.1"/>
    <property type="molecule type" value="Genomic_DNA"/>
</dbReference>
<evidence type="ECO:0000313" key="2">
    <source>
        <dbReference type="EMBL" id="MBR0559258.1"/>
    </source>
</evidence>
<dbReference type="Proteomes" id="UP000677812">
    <property type="component" value="Unassembled WGS sequence"/>
</dbReference>
<dbReference type="Gene3D" id="3.90.550.10">
    <property type="entry name" value="Spore Coat Polysaccharide Biosynthesis Protein SpsA, Chain A"/>
    <property type="match status" value="1"/>
</dbReference>
<accession>A0ABS5E5R7</accession>
<evidence type="ECO:0000259" key="1">
    <source>
        <dbReference type="Pfam" id="PF00535"/>
    </source>
</evidence>
<reference evidence="2 3" key="1">
    <citation type="submission" date="2021-04" db="EMBL/GenBank/DDBJ databases">
        <title>The complete genome sequence of Neokomagataea sp. TBRC 2177.</title>
        <authorList>
            <person name="Charoenyingcharoen P."/>
            <person name="Yukphan P."/>
        </authorList>
    </citation>
    <scope>NUCLEOTIDE SEQUENCE [LARGE SCALE GENOMIC DNA]</scope>
    <source>
        <strain evidence="2 3">TBRC 2177</strain>
    </source>
</reference>
<name>A0ABS5E5R7_9PROT</name>
<dbReference type="Pfam" id="PF00535">
    <property type="entry name" value="Glycos_transf_2"/>
    <property type="match status" value="1"/>
</dbReference>
<proteinExistence type="predicted"/>